<dbReference type="OMA" id="CHNINGA"/>
<dbReference type="RefSeq" id="XP_003106563.2">
    <property type="nucleotide sequence ID" value="XM_003106515.2"/>
</dbReference>
<dbReference type="Proteomes" id="UP000008281">
    <property type="component" value="Unassembled WGS sequence"/>
</dbReference>
<evidence type="ECO:0000313" key="2">
    <source>
        <dbReference type="EMBL" id="EFO97865.1"/>
    </source>
</evidence>
<dbReference type="eggNOG" id="ENOG502T1PX">
    <property type="taxonomic scope" value="Eukaryota"/>
</dbReference>
<keyword evidence="1" id="KW-0472">Membrane</keyword>
<proteinExistence type="predicted"/>
<feature type="transmembrane region" description="Helical" evidence="1">
    <location>
        <begin position="161"/>
        <end position="183"/>
    </location>
</feature>
<reference evidence="2" key="1">
    <citation type="submission" date="2007-07" db="EMBL/GenBank/DDBJ databases">
        <title>PCAP assembly of the Caenorhabditis remanei genome.</title>
        <authorList>
            <consortium name="The Caenorhabditis remanei Sequencing Consortium"/>
            <person name="Wilson R.K."/>
        </authorList>
    </citation>
    <scope>NUCLEOTIDE SEQUENCE [LARGE SCALE GENOMIC DNA]</scope>
    <source>
        <strain evidence="2">PB4641</strain>
    </source>
</reference>
<dbReference type="PANTHER" id="PTHR46178">
    <property type="entry name" value="SEVEN TM RECEPTOR"/>
    <property type="match status" value="1"/>
</dbReference>
<organism evidence="3">
    <name type="scientific">Caenorhabditis remanei</name>
    <name type="common">Caenorhabditis vulgaris</name>
    <dbReference type="NCBI Taxonomy" id="31234"/>
    <lineage>
        <taxon>Eukaryota</taxon>
        <taxon>Metazoa</taxon>
        <taxon>Ecdysozoa</taxon>
        <taxon>Nematoda</taxon>
        <taxon>Chromadorea</taxon>
        <taxon>Rhabditida</taxon>
        <taxon>Rhabditina</taxon>
        <taxon>Rhabditomorpha</taxon>
        <taxon>Rhabditoidea</taxon>
        <taxon>Rhabditidae</taxon>
        <taxon>Peloderinae</taxon>
        <taxon>Caenorhabditis</taxon>
    </lineage>
</organism>
<accession>E3MB74</accession>
<feature type="transmembrane region" description="Helical" evidence="1">
    <location>
        <begin position="12"/>
        <end position="30"/>
    </location>
</feature>
<name>E3MB74_CAERE</name>
<evidence type="ECO:0000256" key="1">
    <source>
        <dbReference type="SAM" id="Phobius"/>
    </source>
</evidence>
<evidence type="ECO:0000313" key="3">
    <source>
        <dbReference type="Proteomes" id="UP000008281"/>
    </source>
</evidence>
<feature type="transmembrane region" description="Helical" evidence="1">
    <location>
        <begin position="125"/>
        <end position="149"/>
    </location>
</feature>
<evidence type="ECO:0008006" key="4">
    <source>
        <dbReference type="Google" id="ProtNLM"/>
    </source>
</evidence>
<gene>
    <name evidence="2" type="ORF">CRE_15994</name>
</gene>
<dbReference type="EMBL" id="DS268433">
    <property type="protein sequence ID" value="EFO97865.1"/>
    <property type="molecule type" value="Genomic_DNA"/>
</dbReference>
<protein>
    <recommendedName>
        <fullName evidence="4">Seven TM Receptor</fullName>
    </recommendedName>
</protein>
<keyword evidence="1" id="KW-1133">Transmembrane helix</keyword>
<dbReference type="OrthoDB" id="5893643at2759"/>
<keyword evidence="3" id="KW-1185">Reference proteome</keyword>
<dbReference type="Pfam" id="PF10326">
    <property type="entry name" value="7TM_GPCR_Str"/>
    <property type="match status" value="1"/>
</dbReference>
<dbReference type="GeneID" id="9808827"/>
<dbReference type="PANTHER" id="PTHR46178:SF3">
    <property type="entry name" value="SEVEN TM RECEPTOR"/>
    <property type="match status" value="1"/>
</dbReference>
<dbReference type="InterPro" id="IPR019428">
    <property type="entry name" value="7TM_GPCR_serpentine_rcpt_Str"/>
</dbReference>
<feature type="transmembrane region" description="Helical" evidence="1">
    <location>
        <begin position="75"/>
        <end position="97"/>
    </location>
</feature>
<dbReference type="InParanoid" id="E3MB74"/>
<dbReference type="HOGENOM" id="CLU_036335_4_3_1"/>
<dbReference type="SUPFAM" id="SSF81321">
    <property type="entry name" value="Family A G protein-coupled receptor-like"/>
    <property type="match status" value="1"/>
</dbReference>
<dbReference type="STRING" id="31234.E3MB74"/>
<sequence>MKELKGLKSILMIIFPCIPGAFYVVILYVLCPTDKDSDDVFRSLMLQRYNLVVSEIPRMVIIPYTSTGEIRWNNLSLLLIGSFLVCLHYSIMLYCGFKMHFNMKKELQKFSVANRQLQIQLFRALIAQSLGPTIFLVMPIAPILLSPLIPPVFGIDIDWQTGWFFTMIGVYSPFDSVAFMLIVTEYKTVIKGKITTEHSVPYQQIPQTKLFRKNLVSKRLDS</sequence>
<dbReference type="AlphaFoldDB" id="E3MB74"/>
<keyword evidence="1" id="KW-0812">Transmembrane</keyword>
<dbReference type="CTD" id="9808827"/>
<dbReference type="KEGG" id="crq:GCK72_020742"/>